<evidence type="ECO:0000313" key="3">
    <source>
        <dbReference type="Proteomes" id="UP000195633"/>
    </source>
</evidence>
<gene>
    <name evidence="2" type="ORF">S101447_00569</name>
</gene>
<evidence type="ECO:0000313" key="2">
    <source>
        <dbReference type="EMBL" id="ARW09673.1"/>
    </source>
</evidence>
<dbReference type="STRING" id="481146.A4S02_01185"/>
<accession>A0A1Y0V032</accession>
<organism evidence="2 3">
    <name type="scientific">Acetobacter ascendens</name>
    <dbReference type="NCBI Taxonomy" id="481146"/>
    <lineage>
        <taxon>Bacteria</taxon>
        <taxon>Pseudomonadati</taxon>
        <taxon>Pseudomonadota</taxon>
        <taxon>Alphaproteobacteria</taxon>
        <taxon>Acetobacterales</taxon>
        <taxon>Acetobacteraceae</taxon>
        <taxon>Acetobacter</taxon>
    </lineage>
</organism>
<evidence type="ECO:0000256" key="1">
    <source>
        <dbReference type="SAM" id="MobiDB-lite"/>
    </source>
</evidence>
<feature type="region of interest" description="Disordered" evidence="1">
    <location>
        <begin position="69"/>
        <end position="93"/>
    </location>
</feature>
<feature type="compositionally biased region" description="Basic and acidic residues" evidence="1">
    <location>
        <begin position="74"/>
        <end position="85"/>
    </location>
</feature>
<protein>
    <submittedName>
        <fullName evidence="2">Uncharacterized protein</fullName>
    </submittedName>
</protein>
<dbReference type="EMBL" id="CP021524">
    <property type="protein sequence ID" value="ARW09673.1"/>
    <property type="molecule type" value="Genomic_DNA"/>
</dbReference>
<reference evidence="2 3" key="1">
    <citation type="submission" date="2017-05" db="EMBL/GenBank/DDBJ databases">
        <title>Genome sequence of Acetobacter pasteurianus subsp. ascendens strain SRCM101447.</title>
        <authorList>
            <person name="Cho S.H."/>
        </authorList>
    </citation>
    <scope>NUCLEOTIDE SEQUENCE [LARGE SCALE GENOMIC DNA]</scope>
    <source>
        <strain evidence="2 3">SRCM101447</strain>
    </source>
</reference>
<sequence>MNPLAAVRRMRDPASMWNEPYLETCCRAALHRLCLAGEVGRPTGMKDDPCLTRLAGKGLARQNGQGRFFITDEGTARHASEVLKQEKRHTKTP</sequence>
<dbReference type="Proteomes" id="UP000195633">
    <property type="component" value="Chromosome"/>
</dbReference>
<dbReference type="AlphaFoldDB" id="A0A1Y0V032"/>
<proteinExistence type="predicted"/>
<name>A0A1Y0V032_9PROT</name>